<protein>
    <submittedName>
        <fullName evidence="1">Uncharacterized protein</fullName>
    </submittedName>
</protein>
<gene>
    <name evidence="1" type="ORF">CLV92_10436</name>
</gene>
<organism evidence="1 2">
    <name type="scientific">Kineococcus xinjiangensis</name>
    <dbReference type="NCBI Taxonomy" id="512762"/>
    <lineage>
        <taxon>Bacteria</taxon>
        <taxon>Bacillati</taxon>
        <taxon>Actinomycetota</taxon>
        <taxon>Actinomycetes</taxon>
        <taxon>Kineosporiales</taxon>
        <taxon>Kineosporiaceae</taxon>
        <taxon>Kineococcus</taxon>
    </lineage>
</organism>
<sequence>MIDHPQHDPQLGRTPAEGVRAELRRVVDRLRSLPLSRLDRPAEGADVSRADVARRTAQALADLAADAEGAPRRPLPRLAVHGVGDQLAVVGADVLAACGPDALGAAEEQLAALRRAL</sequence>
<dbReference type="EMBL" id="PTJD01000004">
    <property type="protein sequence ID" value="PPK97221.1"/>
    <property type="molecule type" value="Genomic_DNA"/>
</dbReference>
<evidence type="ECO:0000313" key="2">
    <source>
        <dbReference type="Proteomes" id="UP000239485"/>
    </source>
</evidence>
<reference evidence="1 2" key="1">
    <citation type="submission" date="2018-02" db="EMBL/GenBank/DDBJ databases">
        <title>Genomic Encyclopedia of Archaeal and Bacterial Type Strains, Phase II (KMG-II): from individual species to whole genera.</title>
        <authorList>
            <person name="Goeker M."/>
        </authorList>
    </citation>
    <scope>NUCLEOTIDE SEQUENCE [LARGE SCALE GENOMIC DNA]</scope>
    <source>
        <strain evidence="1 2">DSM 22857</strain>
    </source>
</reference>
<keyword evidence="2" id="KW-1185">Reference proteome</keyword>
<accession>A0A2S6IST0</accession>
<evidence type="ECO:0000313" key="1">
    <source>
        <dbReference type="EMBL" id="PPK97221.1"/>
    </source>
</evidence>
<name>A0A2S6IST0_9ACTN</name>
<dbReference type="AlphaFoldDB" id="A0A2S6IST0"/>
<dbReference type="Proteomes" id="UP000239485">
    <property type="component" value="Unassembled WGS sequence"/>
</dbReference>
<proteinExistence type="predicted"/>
<comment type="caution">
    <text evidence="1">The sequence shown here is derived from an EMBL/GenBank/DDBJ whole genome shotgun (WGS) entry which is preliminary data.</text>
</comment>
<dbReference type="RefSeq" id="WP_104432066.1">
    <property type="nucleotide sequence ID" value="NZ_PTJD01000004.1"/>
</dbReference>
<dbReference type="OrthoDB" id="3402197at2"/>